<dbReference type="CDD" id="cd21173">
    <property type="entry name" value="NucC-like"/>
    <property type="match status" value="1"/>
</dbReference>
<proteinExistence type="predicted"/>
<dbReference type="AlphaFoldDB" id="A0A917QFC0"/>
<feature type="domain" description="DUF6602" evidence="1">
    <location>
        <begin position="28"/>
        <end position="132"/>
    </location>
</feature>
<evidence type="ECO:0000313" key="2">
    <source>
        <dbReference type="EMBL" id="GGK48049.1"/>
    </source>
</evidence>
<protein>
    <recommendedName>
        <fullName evidence="1">DUF6602 domain-containing protein</fullName>
    </recommendedName>
</protein>
<organism evidence="2 3">
    <name type="scientific">Streptomyces flaveus</name>
    <dbReference type="NCBI Taxonomy" id="66370"/>
    <lineage>
        <taxon>Bacteria</taxon>
        <taxon>Bacillati</taxon>
        <taxon>Actinomycetota</taxon>
        <taxon>Actinomycetes</taxon>
        <taxon>Kitasatosporales</taxon>
        <taxon>Streptomycetaceae</taxon>
        <taxon>Streptomyces</taxon>
        <taxon>Streptomyces aurantiacus group</taxon>
    </lineage>
</organism>
<accession>A0A917QFC0</accession>
<dbReference type="Pfam" id="PF20247">
    <property type="entry name" value="DUF6602"/>
    <property type="match status" value="1"/>
</dbReference>
<evidence type="ECO:0000259" key="1">
    <source>
        <dbReference type="Pfam" id="PF20247"/>
    </source>
</evidence>
<name>A0A917QFC0_9ACTN</name>
<comment type="caution">
    <text evidence="2">The sequence shown here is derived from an EMBL/GenBank/DDBJ whole genome shotgun (WGS) entry which is preliminary data.</text>
</comment>
<gene>
    <name evidence="2" type="ORF">GCM10010094_05200</name>
</gene>
<dbReference type="Proteomes" id="UP000637788">
    <property type="component" value="Unassembled WGS sequence"/>
</dbReference>
<sequence length="287" mass="31770">MTYDLGMTQEKLGKILSSVAKRMRADFEQSKNFNHNGEAGTSRELIIRDFLAGYLPPHVEAVHNAEIVTVTGETSPQCDIVLIDRGTPSFTTLNGYRIIPNECVYGVIEVKTKLDGEQLVDACNKISKVRRLPKNAYRPTPGLIPRSTSAYGKVHDFFPTSGIVIAFDSLKLETVGGHLAKWCSNRDLVEWPDSVWVLGKGQLQWQSAVNGRIDRSPDLGASLLQIDAIPDQDILLSLALHLNIHFSDAWMNPLDLVPYSGATPLGTSVRRWPPAQAKRQTKALEKP</sequence>
<keyword evidence="3" id="KW-1185">Reference proteome</keyword>
<evidence type="ECO:0000313" key="3">
    <source>
        <dbReference type="Proteomes" id="UP000637788"/>
    </source>
</evidence>
<dbReference type="InterPro" id="IPR046537">
    <property type="entry name" value="DUF6602"/>
</dbReference>
<reference evidence="2" key="2">
    <citation type="submission" date="2020-09" db="EMBL/GenBank/DDBJ databases">
        <authorList>
            <person name="Sun Q."/>
            <person name="Ohkuma M."/>
        </authorList>
    </citation>
    <scope>NUCLEOTIDE SEQUENCE</scope>
    <source>
        <strain evidence="2">JCM 3035</strain>
    </source>
</reference>
<dbReference type="EMBL" id="BMPQ01000001">
    <property type="protein sequence ID" value="GGK48049.1"/>
    <property type="molecule type" value="Genomic_DNA"/>
</dbReference>
<reference evidence="2" key="1">
    <citation type="journal article" date="2014" name="Int. J. Syst. Evol. Microbiol.">
        <title>Complete genome sequence of Corynebacterium casei LMG S-19264T (=DSM 44701T), isolated from a smear-ripened cheese.</title>
        <authorList>
            <consortium name="US DOE Joint Genome Institute (JGI-PGF)"/>
            <person name="Walter F."/>
            <person name="Albersmeier A."/>
            <person name="Kalinowski J."/>
            <person name="Ruckert C."/>
        </authorList>
    </citation>
    <scope>NUCLEOTIDE SEQUENCE</scope>
    <source>
        <strain evidence="2">JCM 3035</strain>
    </source>
</reference>